<comment type="catalytic activity">
    <reaction evidence="8 9">
        <text>tRNA(Tyr) + L-tyrosine + ATP = L-tyrosyl-tRNA(Tyr) + AMP + diphosphate + H(+)</text>
        <dbReference type="Rhea" id="RHEA:10220"/>
        <dbReference type="Rhea" id="RHEA-COMP:9706"/>
        <dbReference type="Rhea" id="RHEA-COMP:9707"/>
        <dbReference type="ChEBI" id="CHEBI:15378"/>
        <dbReference type="ChEBI" id="CHEBI:30616"/>
        <dbReference type="ChEBI" id="CHEBI:33019"/>
        <dbReference type="ChEBI" id="CHEBI:58315"/>
        <dbReference type="ChEBI" id="CHEBI:78442"/>
        <dbReference type="ChEBI" id="CHEBI:78536"/>
        <dbReference type="ChEBI" id="CHEBI:456215"/>
        <dbReference type="EC" id="6.1.1.1"/>
    </reaction>
</comment>
<dbReference type="EMBL" id="FO082054">
    <property type="protein sequence ID" value="CCE88938.1"/>
    <property type="molecule type" value="Genomic_DNA"/>
</dbReference>
<dbReference type="eggNOG" id="KOG2623">
    <property type="taxonomic scope" value="Eukaryota"/>
</dbReference>
<keyword evidence="2 9" id="KW-0436">Ligase</keyword>
<dbReference type="HOGENOM" id="CLU_024003_0_0_1"/>
<protein>
    <recommendedName>
        <fullName evidence="1 9">Tyrosine--tRNA ligase</fullName>
        <ecNumber evidence="1 9">6.1.1.1</ecNumber>
    </recommendedName>
    <alternativeName>
        <fullName evidence="7 9">Tyrosyl-tRNA synthetase</fullName>
    </alternativeName>
</protein>
<evidence type="ECO:0000256" key="7">
    <source>
        <dbReference type="ARBA" id="ARBA00033323"/>
    </source>
</evidence>
<dbReference type="GO" id="GO:0005524">
    <property type="term" value="F:ATP binding"/>
    <property type="evidence" value="ECO:0007669"/>
    <property type="project" value="UniProtKB-KW"/>
</dbReference>
<dbReference type="NCBIfam" id="TIGR00234">
    <property type="entry name" value="tyrS"/>
    <property type="match status" value="1"/>
</dbReference>
<dbReference type="GO" id="GO:0003723">
    <property type="term" value="F:RNA binding"/>
    <property type="evidence" value="ECO:0007669"/>
    <property type="project" value="InterPro"/>
</dbReference>
<dbReference type="InterPro" id="IPR036986">
    <property type="entry name" value="S4_RNA-bd_sf"/>
</dbReference>
<evidence type="ECO:0000256" key="3">
    <source>
        <dbReference type="ARBA" id="ARBA00022741"/>
    </source>
</evidence>
<organism evidence="10 11">
    <name type="scientific">Pichia sorbitophila (strain ATCC MYA-4447 / BCRC 22081 / CBS 7064 / NBRC 10061 / NRRL Y-12695)</name>
    <name type="common">Hybrid yeast</name>
    <dbReference type="NCBI Taxonomy" id="559304"/>
    <lineage>
        <taxon>Eukaryota</taxon>
        <taxon>Fungi</taxon>
        <taxon>Dikarya</taxon>
        <taxon>Ascomycota</taxon>
        <taxon>Saccharomycotina</taxon>
        <taxon>Pichiomycetes</taxon>
        <taxon>Debaryomycetaceae</taxon>
        <taxon>Millerozyma</taxon>
    </lineage>
</organism>
<name>G8YLK4_PICSO</name>
<evidence type="ECO:0000256" key="2">
    <source>
        <dbReference type="ARBA" id="ARBA00022598"/>
    </source>
</evidence>
<dbReference type="AlphaFoldDB" id="G8YLK4"/>
<sequence>MRFNNILLNAGRRPRKSGITLYFTRLNSSTEKPTTVSLIPKISELTKEEYYETDKDISLLAYLNARSLAEGITDENLYKLTEPGSQKKLTAYCGADPSAKSLHLGNLLPLMALLHFKLRGNNVVGLVGGATGVVGDPSGRTTERKAIEQNDRLENVKHIQNQISSFLERGIEYAKSRNYPLSDEGEVELVNNASWWENMKLLDFLTNYGRHIRVSAMLARDSIQSRLKSNAGIGYNEFSYQILQAYDFWHLHKNHGVNMQIGGNDQWGNIVAGIDLVSRLHRNAQECGAEEGEPKSVFGLTVPLLTTPSGEKFGKSAGNAVFISEELTSSFDLYQYFINSPDDLVGQLLRVFTLLPLRSIEWILKLHEEDPGLRIAQRTLAREVVDLIRGVGVGDEMSYITSLLFPTPDEPFDDNISADKLISNFKRSGILIRFKLDDFNVEDLKMSTLLAKIMGKSKTETKSLIKSGGIYLGLERDQFVDPDDVVLFDPEHHLIDGKLMLVRSGKQKYYVVEFV</sequence>
<dbReference type="PRINTS" id="PR01040">
    <property type="entry name" value="TRNASYNTHTYR"/>
</dbReference>
<dbReference type="OrthoDB" id="337870at2759"/>
<evidence type="ECO:0000313" key="10">
    <source>
        <dbReference type="EMBL" id="CCE88938.1"/>
    </source>
</evidence>
<proteinExistence type="inferred from homology"/>
<dbReference type="InterPro" id="IPR001412">
    <property type="entry name" value="aa-tRNA-synth_I_CS"/>
</dbReference>
<gene>
    <name evidence="10" type="primary">Piso0_001732</name>
    <name evidence="10" type="ORF">GNLVRS01_PISO0F12853g</name>
</gene>
<evidence type="ECO:0000256" key="6">
    <source>
        <dbReference type="ARBA" id="ARBA00023146"/>
    </source>
</evidence>
<keyword evidence="3 9" id="KW-0547">Nucleotide-binding</keyword>
<dbReference type="InterPro" id="IPR014729">
    <property type="entry name" value="Rossmann-like_a/b/a_fold"/>
</dbReference>
<accession>G8YLK4</accession>
<dbReference type="PANTHER" id="PTHR11766">
    <property type="entry name" value="TYROSYL-TRNA SYNTHETASE"/>
    <property type="match status" value="1"/>
</dbReference>
<keyword evidence="11" id="KW-1185">Reference proteome</keyword>
<evidence type="ECO:0000256" key="9">
    <source>
        <dbReference type="RuleBase" id="RU361234"/>
    </source>
</evidence>
<dbReference type="Gene3D" id="1.10.240.10">
    <property type="entry name" value="Tyrosyl-Transfer RNA Synthetase"/>
    <property type="match status" value="1"/>
</dbReference>
<dbReference type="CDD" id="cd00805">
    <property type="entry name" value="TyrRS_core"/>
    <property type="match status" value="1"/>
</dbReference>
<dbReference type="PANTHER" id="PTHR11766:SF0">
    <property type="entry name" value="TYROSINE--TRNA LIGASE, MITOCHONDRIAL"/>
    <property type="match status" value="1"/>
</dbReference>
<reference evidence="10 11" key="1">
    <citation type="journal article" date="2012" name="G3 (Bethesda)">
        <title>Pichia sorbitophila, an interspecies yeast hybrid reveals early steps of genome resolution following polyploidization.</title>
        <authorList>
            <person name="Leh Louis V."/>
            <person name="Despons L."/>
            <person name="Friedrich A."/>
            <person name="Martin T."/>
            <person name="Durrens P."/>
            <person name="Casaregola S."/>
            <person name="Neuveglise C."/>
            <person name="Fairhead C."/>
            <person name="Marck C."/>
            <person name="Cruz J.A."/>
            <person name="Straub M.L."/>
            <person name="Kugler V."/>
            <person name="Sacerdot C."/>
            <person name="Uzunov Z."/>
            <person name="Thierry A."/>
            <person name="Weiss S."/>
            <person name="Bleykasten C."/>
            <person name="De Montigny J."/>
            <person name="Jacques N."/>
            <person name="Jung P."/>
            <person name="Lemaire M."/>
            <person name="Mallet S."/>
            <person name="Morel G."/>
            <person name="Richard G.F."/>
            <person name="Sarkar A."/>
            <person name="Savel G."/>
            <person name="Schacherer J."/>
            <person name="Seret M.L."/>
            <person name="Talla E."/>
            <person name="Samson G."/>
            <person name="Jubin C."/>
            <person name="Poulain J."/>
            <person name="Vacherie B."/>
            <person name="Barbe V."/>
            <person name="Pelletier E."/>
            <person name="Sherman D.J."/>
            <person name="Westhof E."/>
            <person name="Weissenbach J."/>
            <person name="Baret P.V."/>
            <person name="Wincker P."/>
            <person name="Gaillardin C."/>
            <person name="Dujon B."/>
            <person name="Souciet J.L."/>
        </authorList>
    </citation>
    <scope>NUCLEOTIDE SEQUENCE [LARGE SCALE GENOMIC DNA]</scope>
    <source>
        <strain evidence="11">ATCC MYA-4447 / BCRC 22081 / CBS 7064 / NBRC 10061 / NRRL Y-12695</strain>
    </source>
</reference>
<dbReference type="GO" id="GO:0004831">
    <property type="term" value="F:tyrosine-tRNA ligase activity"/>
    <property type="evidence" value="ECO:0007669"/>
    <property type="project" value="UniProtKB-EC"/>
</dbReference>
<dbReference type="InterPro" id="IPR024088">
    <property type="entry name" value="Tyr-tRNA-ligase_bac-type"/>
</dbReference>
<comment type="similarity">
    <text evidence="9">Belongs to the class-I aminoacyl-tRNA synthetase family.</text>
</comment>
<dbReference type="Gene3D" id="3.40.50.620">
    <property type="entry name" value="HUPs"/>
    <property type="match status" value="1"/>
</dbReference>
<dbReference type="EC" id="6.1.1.1" evidence="1 9"/>
<evidence type="ECO:0000256" key="5">
    <source>
        <dbReference type="ARBA" id="ARBA00022917"/>
    </source>
</evidence>
<dbReference type="FunFam" id="1.10.240.10:FF:000001">
    <property type="entry name" value="Tyrosine--tRNA ligase"/>
    <property type="match status" value="1"/>
</dbReference>
<dbReference type="FunCoup" id="G8YLK4">
    <property type="interactions" value="1102"/>
</dbReference>
<dbReference type="Pfam" id="PF00579">
    <property type="entry name" value="tRNA-synt_1b"/>
    <property type="match status" value="1"/>
</dbReference>
<evidence type="ECO:0000313" key="11">
    <source>
        <dbReference type="Proteomes" id="UP000005222"/>
    </source>
</evidence>
<dbReference type="STRING" id="559304.G8YLK4"/>
<dbReference type="GO" id="GO:0006437">
    <property type="term" value="P:tyrosyl-tRNA aminoacylation"/>
    <property type="evidence" value="ECO:0007669"/>
    <property type="project" value="InterPro"/>
</dbReference>
<dbReference type="PROSITE" id="PS00178">
    <property type="entry name" value="AA_TRNA_LIGASE_I"/>
    <property type="match status" value="1"/>
</dbReference>
<dbReference type="Gene3D" id="3.10.290.10">
    <property type="entry name" value="RNA-binding S4 domain"/>
    <property type="match status" value="1"/>
</dbReference>
<dbReference type="InterPro" id="IPR002307">
    <property type="entry name" value="Tyr-tRNA-ligase"/>
</dbReference>
<dbReference type="InParanoid" id="G8YLK4"/>
<evidence type="ECO:0000256" key="8">
    <source>
        <dbReference type="ARBA" id="ARBA00048248"/>
    </source>
</evidence>
<keyword evidence="4 9" id="KW-0067">ATP-binding</keyword>
<evidence type="ECO:0000256" key="4">
    <source>
        <dbReference type="ARBA" id="ARBA00022840"/>
    </source>
</evidence>
<dbReference type="SUPFAM" id="SSF52374">
    <property type="entry name" value="Nucleotidylyl transferase"/>
    <property type="match status" value="1"/>
</dbReference>
<dbReference type="GO" id="GO:0005739">
    <property type="term" value="C:mitochondrion"/>
    <property type="evidence" value="ECO:0007669"/>
    <property type="project" value="TreeGrafter"/>
</dbReference>
<dbReference type="OMA" id="HEEDPAN"/>
<evidence type="ECO:0000256" key="1">
    <source>
        <dbReference type="ARBA" id="ARBA00013160"/>
    </source>
</evidence>
<dbReference type="GO" id="GO:0005829">
    <property type="term" value="C:cytosol"/>
    <property type="evidence" value="ECO:0007669"/>
    <property type="project" value="TreeGrafter"/>
</dbReference>
<keyword evidence="5 9" id="KW-0648">Protein biosynthesis</keyword>
<keyword evidence="6 9" id="KW-0030">Aminoacyl-tRNA synthetase</keyword>
<dbReference type="Proteomes" id="UP000005222">
    <property type="component" value="Chromosome F"/>
</dbReference>
<dbReference type="InterPro" id="IPR002305">
    <property type="entry name" value="aa-tRNA-synth_Ic"/>
</dbReference>